<dbReference type="OrthoDB" id="6288143at2"/>
<feature type="signal peptide" evidence="1">
    <location>
        <begin position="1"/>
        <end position="18"/>
    </location>
</feature>
<evidence type="ECO:0000313" key="3">
    <source>
        <dbReference type="Proteomes" id="UP000031327"/>
    </source>
</evidence>
<evidence type="ECO:0000256" key="1">
    <source>
        <dbReference type="SAM" id="SignalP"/>
    </source>
</evidence>
<protein>
    <submittedName>
        <fullName evidence="2">Uncharacterized protein</fullName>
    </submittedName>
</protein>
<reference evidence="2 3" key="1">
    <citation type="submission" date="2014-12" db="EMBL/GenBank/DDBJ databases">
        <title>Draft Genome Sequence of Pseudoalteromonas luteoviolacea HI1.</title>
        <authorList>
            <person name="Asahina A.Y."/>
            <person name="Hadfield M.G."/>
        </authorList>
    </citation>
    <scope>NUCLEOTIDE SEQUENCE [LARGE SCALE GENOMIC DNA]</scope>
    <source>
        <strain evidence="2 3">HI1</strain>
    </source>
</reference>
<dbReference type="RefSeq" id="WP_039611454.1">
    <property type="nucleotide sequence ID" value="NZ_JWIC01000010.1"/>
</dbReference>
<dbReference type="Proteomes" id="UP000031327">
    <property type="component" value="Unassembled WGS sequence"/>
</dbReference>
<proteinExistence type="predicted"/>
<name>A0A0C1QH81_9GAMM</name>
<gene>
    <name evidence="2" type="ORF">JF50_21705</name>
</gene>
<evidence type="ECO:0000313" key="2">
    <source>
        <dbReference type="EMBL" id="KID54547.1"/>
    </source>
</evidence>
<organism evidence="2 3">
    <name type="scientific">Pseudoalteromonas luteoviolacea</name>
    <dbReference type="NCBI Taxonomy" id="43657"/>
    <lineage>
        <taxon>Bacteria</taxon>
        <taxon>Pseudomonadati</taxon>
        <taxon>Pseudomonadota</taxon>
        <taxon>Gammaproteobacteria</taxon>
        <taxon>Alteromonadales</taxon>
        <taxon>Pseudoalteromonadaceae</taxon>
        <taxon>Pseudoalteromonas</taxon>
    </lineage>
</organism>
<accession>A0A0C1QH81</accession>
<comment type="caution">
    <text evidence="2">The sequence shown here is derived from an EMBL/GenBank/DDBJ whole genome shotgun (WGS) entry which is preliminary data.</text>
</comment>
<feature type="chain" id="PRO_5002151199" evidence="1">
    <location>
        <begin position="19"/>
        <end position="166"/>
    </location>
</feature>
<dbReference type="EMBL" id="JWIC01000010">
    <property type="protein sequence ID" value="KID54547.1"/>
    <property type="molecule type" value="Genomic_DNA"/>
</dbReference>
<dbReference type="AlphaFoldDB" id="A0A0C1QH81"/>
<sequence>MKKLTTAMLFLMSLGAHAVEPIYVGGEQHSYTKSDFTPVIEGGKVVSYSLEVPVLVDAYDDFIGGYPELIFDVSGEANGTTSGAPLLVGMSVECSGTDIGYDADVAFERRGMVIPARFSIYNRKVTHGTCKSLKINVSKTGHSAADSSAVIENLNANLIIYLNLGF</sequence>
<keyword evidence="1" id="KW-0732">Signal</keyword>